<dbReference type="InterPro" id="IPR016162">
    <property type="entry name" value="Ald_DH_N"/>
</dbReference>
<evidence type="ECO:0000256" key="3">
    <source>
        <dbReference type="ARBA" id="ARBA00023027"/>
    </source>
</evidence>
<dbReference type="InterPro" id="IPR016163">
    <property type="entry name" value="Ald_DH_C"/>
</dbReference>
<dbReference type="Gene3D" id="3.40.605.10">
    <property type="entry name" value="Aldehyde Dehydrogenase, Chain A, domain 1"/>
    <property type="match status" value="1"/>
</dbReference>
<dbReference type="CDD" id="cd07134">
    <property type="entry name" value="ALDH_AlkH-like"/>
    <property type="match status" value="1"/>
</dbReference>
<dbReference type="GO" id="GO:0005737">
    <property type="term" value="C:cytoplasm"/>
    <property type="evidence" value="ECO:0007669"/>
    <property type="project" value="TreeGrafter"/>
</dbReference>
<dbReference type="Gene3D" id="3.40.309.10">
    <property type="entry name" value="Aldehyde Dehydrogenase, Chain A, domain 2"/>
    <property type="match status" value="1"/>
</dbReference>
<dbReference type="InterPro" id="IPR016161">
    <property type="entry name" value="Ald_DH/histidinol_DH"/>
</dbReference>
<dbReference type="PROSITE" id="PS00687">
    <property type="entry name" value="ALDEHYDE_DEHYDR_GLU"/>
    <property type="match status" value="1"/>
</dbReference>
<dbReference type="GO" id="GO:0006081">
    <property type="term" value="P:aldehyde metabolic process"/>
    <property type="evidence" value="ECO:0007669"/>
    <property type="project" value="InterPro"/>
</dbReference>
<evidence type="ECO:0000256" key="6">
    <source>
        <dbReference type="PROSITE-ProRule" id="PRU10007"/>
    </source>
</evidence>
<dbReference type="FunFam" id="3.40.605.10:FF:000004">
    <property type="entry name" value="Aldehyde dehydrogenase"/>
    <property type="match status" value="1"/>
</dbReference>
<sequence>MTQATLSTANVSNTAVIQTKSFTPKDIDRIFNAQKKKALELRLTNYKTRIQKLKKLKDVVLKYQPQIQNALHADFRKSAGEVDITEILPTIAEINDAIRHIKHWMRPKNVMTPPTLLGATSRIVYEPKGVCLIIAPWNYPFHLAIAPLAAAIAAGNTVMLKPSEFTPNTANIINVMLNEIFSEDEVAVFEGDVSVATALLEIPFDHIFFTGSTPVGKIVMAAAAKNLTSVTLELGGKSPSIIAEDADMKVAAERIMWGKFLNAGQTCVAPDYLLIPEAKVEEFVKYAKETTESFFKSKPENFTASTDFCRIVNAKNFSRVSSYIDDAVKKGAKIAYGGEVRSSDNFIAPTILNNVSLDSKIMEDEIFGPLLPIVTYKSLDDAIHIINERPKPLALYIFTKKRSTSKYVLRRTSSGGAVINDVILHLVNPNLPFGGVNHSGHGSYHGIFGFKTFSHERSVLQTPKASIAKLMYPPYSGFVRLMVKLTTKFFV</sequence>
<feature type="active site" evidence="5">
    <location>
        <position position="267"/>
    </location>
</feature>
<dbReference type="PIRSF" id="PIRSF036492">
    <property type="entry name" value="ALDH"/>
    <property type="match status" value="1"/>
</dbReference>
<evidence type="ECO:0000313" key="10">
    <source>
        <dbReference type="Proteomes" id="UP000001847"/>
    </source>
</evidence>
<dbReference type="PANTHER" id="PTHR43570:SF20">
    <property type="entry name" value="ALDEHYDE DEHYDROGENASE ALDX-RELATED"/>
    <property type="match status" value="1"/>
</dbReference>
<dbReference type="InterPro" id="IPR012394">
    <property type="entry name" value="Aldehyde_DH_NAD(P)"/>
</dbReference>
<dbReference type="RefSeq" id="WP_012389869.1">
    <property type="nucleotide sequence ID" value="NC_010602.1"/>
</dbReference>
<dbReference type="Pfam" id="PF00171">
    <property type="entry name" value="Aldedh"/>
    <property type="match status" value="1"/>
</dbReference>
<evidence type="ECO:0000256" key="1">
    <source>
        <dbReference type="ARBA" id="ARBA00009986"/>
    </source>
</evidence>
<dbReference type="InterPro" id="IPR015590">
    <property type="entry name" value="Aldehyde_DH_dom"/>
</dbReference>
<protein>
    <recommendedName>
        <fullName evidence="4">Aldehyde dehydrogenase</fullName>
    </recommendedName>
</protein>
<keyword evidence="2 4" id="KW-0560">Oxidoreductase</keyword>
<dbReference type="FunFam" id="3.40.309.10:FF:000025">
    <property type="entry name" value="Aldehyde dehydrogenase"/>
    <property type="match status" value="1"/>
</dbReference>
<gene>
    <name evidence="9" type="ordered locus">LEPBI_I2943</name>
</gene>
<dbReference type="Proteomes" id="UP000001847">
    <property type="component" value="Chromosome I"/>
</dbReference>
<keyword evidence="3" id="KW-0520">NAD</keyword>
<evidence type="ECO:0000256" key="5">
    <source>
        <dbReference type="PIRSR" id="PIRSR036492-1"/>
    </source>
</evidence>
<proteinExistence type="inferred from homology"/>
<dbReference type="BioCyc" id="LBIF456481:LEPBI_RS14425-MONOMER"/>
<feature type="active site" evidence="5 6">
    <location>
        <position position="233"/>
    </location>
</feature>
<dbReference type="AlphaFoldDB" id="B0SNZ9"/>
<keyword evidence="10" id="KW-1185">Reference proteome</keyword>
<dbReference type="EMBL" id="CP000786">
    <property type="protein sequence ID" value="ABZ99011.1"/>
    <property type="molecule type" value="Genomic_DNA"/>
</dbReference>
<dbReference type="SUPFAM" id="SSF53720">
    <property type="entry name" value="ALDH-like"/>
    <property type="match status" value="1"/>
</dbReference>
<comment type="similarity">
    <text evidence="1 4 7">Belongs to the aldehyde dehydrogenase family.</text>
</comment>
<dbReference type="InterPro" id="IPR029510">
    <property type="entry name" value="Ald_DH_CS_GLU"/>
</dbReference>
<dbReference type="PROSITE" id="PS00070">
    <property type="entry name" value="ALDEHYDE_DEHYDR_CYS"/>
    <property type="match status" value="1"/>
</dbReference>
<dbReference type="KEGG" id="lbi:LEPBI_I2943"/>
<dbReference type="GO" id="GO:0004029">
    <property type="term" value="F:aldehyde dehydrogenase (NAD+) activity"/>
    <property type="evidence" value="ECO:0007669"/>
    <property type="project" value="TreeGrafter"/>
</dbReference>
<evidence type="ECO:0000256" key="4">
    <source>
        <dbReference type="PIRNR" id="PIRNR036492"/>
    </source>
</evidence>
<evidence type="ECO:0000256" key="7">
    <source>
        <dbReference type="RuleBase" id="RU003345"/>
    </source>
</evidence>
<feature type="domain" description="Aldehyde dehydrogenase" evidence="8">
    <location>
        <begin position="11"/>
        <end position="458"/>
    </location>
</feature>
<reference evidence="9 10" key="1">
    <citation type="journal article" date="2008" name="PLoS ONE">
        <title>Genome sequence of the saprophyte Leptospira biflexa provides insights into the evolution of Leptospira and the pathogenesis of leptospirosis.</title>
        <authorList>
            <person name="Picardeau M."/>
            <person name="Bulach D.M."/>
            <person name="Bouchier C."/>
            <person name="Zuerner R.L."/>
            <person name="Zidane N."/>
            <person name="Wilson P.J."/>
            <person name="Creno S."/>
            <person name="Kuczek E.S."/>
            <person name="Bommezzadri S."/>
            <person name="Davis J.C."/>
            <person name="McGrath A."/>
            <person name="Johnson M.J."/>
            <person name="Boursaux-Eude C."/>
            <person name="Seemann T."/>
            <person name="Rouy Z."/>
            <person name="Coppel R.L."/>
            <person name="Rood J.I."/>
            <person name="Lajus A."/>
            <person name="Davies J.K."/>
            <person name="Medigue C."/>
            <person name="Adler B."/>
        </authorList>
    </citation>
    <scope>NUCLEOTIDE SEQUENCE [LARGE SCALE GENOMIC DNA]</scope>
    <source>
        <strain evidence="10">Patoc 1 / ATCC 23582 / Paris</strain>
    </source>
</reference>
<dbReference type="OrthoDB" id="9762913at2"/>
<evidence type="ECO:0000259" key="8">
    <source>
        <dbReference type="Pfam" id="PF00171"/>
    </source>
</evidence>
<dbReference type="PANTHER" id="PTHR43570">
    <property type="entry name" value="ALDEHYDE DEHYDROGENASE"/>
    <property type="match status" value="1"/>
</dbReference>
<evidence type="ECO:0000256" key="2">
    <source>
        <dbReference type="ARBA" id="ARBA00023002"/>
    </source>
</evidence>
<dbReference type="STRING" id="456481.LEPBI_I2943"/>
<dbReference type="HOGENOM" id="CLU_005391_3_1_12"/>
<dbReference type="InterPro" id="IPR016160">
    <property type="entry name" value="Ald_DH_CS_CYS"/>
</dbReference>
<name>B0SNZ9_LEPBP</name>
<organism evidence="9 10">
    <name type="scientific">Leptospira biflexa serovar Patoc (strain Patoc 1 / ATCC 23582 / Paris)</name>
    <dbReference type="NCBI Taxonomy" id="456481"/>
    <lineage>
        <taxon>Bacteria</taxon>
        <taxon>Pseudomonadati</taxon>
        <taxon>Spirochaetota</taxon>
        <taxon>Spirochaetia</taxon>
        <taxon>Leptospirales</taxon>
        <taxon>Leptospiraceae</taxon>
        <taxon>Leptospira</taxon>
    </lineage>
</organism>
<accession>B0SNZ9</accession>
<evidence type="ECO:0000313" key="9">
    <source>
        <dbReference type="EMBL" id="ABZ99011.1"/>
    </source>
</evidence>